<dbReference type="InterPro" id="IPR036390">
    <property type="entry name" value="WH_DNA-bd_sf"/>
</dbReference>
<evidence type="ECO:0000313" key="7">
    <source>
        <dbReference type="EMBL" id="MXO87288.1"/>
    </source>
</evidence>
<name>A0A844ZHM9_9SPHN</name>
<dbReference type="GO" id="GO:0008171">
    <property type="term" value="F:O-methyltransferase activity"/>
    <property type="evidence" value="ECO:0007669"/>
    <property type="project" value="InterPro"/>
</dbReference>
<evidence type="ECO:0000256" key="1">
    <source>
        <dbReference type="ARBA" id="ARBA00022603"/>
    </source>
</evidence>
<dbReference type="Gene3D" id="1.10.287.1350">
    <property type="match status" value="1"/>
</dbReference>
<evidence type="ECO:0000256" key="2">
    <source>
        <dbReference type="ARBA" id="ARBA00022679"/>
    </source>
</evidence>
<keyword evidence="8" id="KW-1185">Reference proteome</keyword>
<keyword evidence="2 7" id="KW-0808">Transferase</keyword>
<dbReference type="GO" id="GO:0032259">
    <property type="term" value="P:methylation"/>
    <property type="evidence" value="ECO:0007669"/>
    <property type="project" value="UniProtKB-KW"/>
</dbReference>
<feature type="active site" description="Proton acceptor" evidence="4">
    <location>
        <position position="243"/>
    </location>
</feature>
<dbReference type="InterPro" id="IPR012967">
    <property type="entry name" value="COMT_dimerisation"/>
</dbReference>
<dbReference type="OrthoDB" id="9766840at2"/>
<proteinExistence type="predicted"/>
<dbReference type="InterPro" id="IPR001077">
    <property type="entry name" value="COMT_C"/>
</dbReference>
<dbReference type="InterPro" id="IPR036388">
    <property type="entry name" value="WH-like_DNA-bd_sf"/>
</dbReference>
<dbReference type="EMBL" id="WTYY01000001">
    <property type="protein sequence ID" value="MXO87288.1"/>
    <property type="molecule type" value="Genomic_DNA"/>
</dbReference>
<evidence type="ECO:0000259" key="5">
    <source>
        <dbReference type="Pfam" id="PF00891"/>
    </source>
</evidence>
<gene>
    <name evidence="7" type="ORF">GRI32_00865</name>
</gene>
<evidence type="ECO:0000256" key="3">
    <source>
        <dbReference type="ARBA" id="ARBA00022691"/>
    </source>
</evidence>
<dbReference type="SUPFAM" id="SSF46785">
    <property type="entry name" value="Winged helix' DNA-binding domain"/>
    <property type="match status" value="1"/>
</dbReference>
<dbReference type="PANTHER" id="PTHR43712">
    <property type="entry name" value="PUTATIVE (AFU_ORTHOLOGUE AFUA_4G14580)-RELATED"/>
    <property type="match status" value="1"/>
</dbReference>
<dbReference type="InterPro" id="IPR016461">
    <property type="entry name" value="COMT-like"/>
</dbReference>
<dbReference type="AlphaFoldDB" id="A0A844ZHM9"/>
<sequence length="337" mass="36158">MSDAAADLRAMIAAYWKPHAICAAARLGLADALGDASLDAATLAAKIDADAANLERFLRALASIGIVLDKGDGTFALTEMGQRLRADHAESLRGMARHVGTQLSPSFAQLTECVAKGRPPEGIAYGTQGFDDLNDDAKAAAIFNQAMVDSSRRFAAEAVQAYDVTGFASFADIGGGHGMVLAELLKAAPDATGFVLDLPHAEEGAKALFARQGVADRARFVGGSFFDPITHAADCYMLKYILHDWDDEHARQIIRRVGAAARDHGATVLLIERILPETVQERGDHAIAMYGDMTMMLWNGRERTKAQFEQLLAEGDLVLTRTAALSDNHYVIEALSN</sequence>
<dbReference type="GO" id="GO:0046983">
    <property type="term" value="F:protein dimerization activity"/>
    <property type="evidence" value="ECO:0007669"/>
    <property type="project" value="InterPro"/>
</dbReference>
<dbReference type="Gene3D" id="1.10.10.10">
    <property type="entry name" value="Winged helix-like DNA-binding domain superfamily/Winged helix DNA-binding domain"/>
    <property type="match status" value="1"/>
</dbReference>
<feature type="domain" description="O-methyltransferase dimerisation" evidence="6">
    <location>
        <begin position="12"/>
        <end position="84"/>
    </location>
</feature>
<evidence type="ECO:0000313" key="8">
    <source>
        <dbReference type="Proteomes" id="UP000435243"/>
    </source>
</evidence>
<keyword evidence="1 7" id="KW-0489">Methyltransferase</keyword>
<organism evidence="7 8">
    <name type="scientific">Alteraurantiacibacter aestuarii</name>
    <dbReference type="NCBI Taxonomy" id="650004"/>
    <lineage>
        <taxon>Bacteria</taxon>
        <taxon>Pseudomonadati</taxon>
        <taxon>Pseudomonadota</taxon>
        <taxon>Alphaproteobacteria</taxon>
        <taxon>Sphingomonadales</taxon>
        <taxon>Erythrobacteraceae</taxon>
        <taxon>Alteraurantiacibacter</taxon>
    </lineage>
</organism>
<keyword evidence="3" id="KW-0949">S-adenosyl-L-methionine</keyword>
<reference evidence="7 8" key="1">
    <citation type="submission" date="2019-12" db="EMBL/GenBank/DDBJ databases">
        <title>Genomic-based taxomic classification of the family Erythrobacteraceae.</title>
        <authorList>
            <person name="Xu L."/>
        </authorList>
    </citation>
    <scope>NUCLEOTIDE SEQUENCE [LARGE SCALE GENOMIC DNA]</scope>
    <source>
        <strain evidence="7 8">JCM 16339</strain>
    </source>
</reference>
<dbReference type="PIRSF" id="PIRSF005739">
    <property type="entry name" value="O-mtase"/>
    <property type="match status" value="1"/>
</dbReference>
<comment type="caution">
    <text evidence="7">The sequence shown here is derived from an EMBL/GenBank/DDBJ whole genome shotgun (WGS) entry which is preliminary data.</text>
</comment>
<accession>A0A844ZHM9</accession>
<dbReference type="PROSITE" id="PS51683">
    <property type="entry name" value="SAM_OMT_II"/>
    <property type="match status" value="1"/>
</dbReference>
<feature type="domain" description="O-methyltransferase C-terminal" evidence="5">
    <location>
        <begin position="107"/>
        <end position="314"/>
    </location>
</feature>
<protein>
    <submittedName>
        <fullName evidence="7">Hydroxyneurosporene methyltransferase</fullName>
    </submittedName>
</protein>
<dbReference type="RefSeq" id="WP_160589245.1">
    <property type="nucleotide sequence ID" value="NZ_BAAAFP010000002.1"/>
</dbReference>
<dbReference type="PANTHER" id="PTHR43712:SF2">
    <property type="entry name" value="O-METHYLTRANSFERASE CICE"/>
    <property type="match status" value="1"/>
</dbReference>
<evidence type="ECO:0000256" key="4">
    <source>
        <dbReference type="PIRSR" id="PIRSR005739-1"/>
    </source>
</evidence>
<evidence type="ECO:0000259" key="6">
    <source>
        <dbReference type="Pfam" id="PF08100"/>
    </source>
</evidence>
<dbReference type="Pfam" id="PF08100">
    <property type="entry name" value="Dimerisation"/>
    <property type="match status" value="1"/>
</dbReference>
<dbReference type="Pfam" id="PF00891">
    <property type="entry name" value="Methyltransf_2"/>
    <property type="match status" value="1"/>
</dbReference>
<dbReference type="Gene3D" id="3.40.50.150">
    <property type="entry name" value="Vaccinia Virus protein VP39"/>
    <property type="match status" value="1"/>
</dbReference>
<dbReference type="SUPFAM" id="SSF53335">
    <property type="entry name" value="S-adenosyl-L-methionine-dependent methyltransferases"/>
    <property type="match status" value="1"/>
</dbReference>
<dbReference type="Proteomes" id="UP000435243">
    <property type="component" value="Unassembled WGS sequence"/>
</dbReference>
<dbReference type="InterPro" id="IPR029063">
    <property type="entry name" value="SAM-dependent_MTases_sf"/>
</dbReference>